<evidence type="ECO:0000256" key="1">
    <source>
        <dbReference type="SAM" id="Phobius"/>
    </source>
</evidence>
<evidence type="ECO:0000313" key="2">
    <source>
        <dbReference type="EMBL" id="ASK65451.1"/>
    </source>
</evidence>
<dbReference type="RefSeq" id="WP_089064692.1">
    <property type="nucleotide sequence ID" value="NZ_CP022316.1"/>
</dbReference>
<reference evidence="3" key="1">
    <citation type="submission" date="2017-07" db="EMBL/GenBank/DDBJ databases">
        <title>Brachybacterium sp. VR2415.</title>
        <authorList>
            <person name="Tak E.J."/>
            <person name="Bae J.-W."/>
        </authorList>
    </citation>
    <scope>NUCLEOTIDE SEQUENCE [LARGE SCALE GENOMIC DNA]</scope>
    <source>
        <strain evidence="3">VR2415</strain>
    </source>
</reference>
<keyword evidence="1" id="KW-0472">Membrane</keyword>
<protein>
    <submittedName>
        <fullName evidence="2">Uncharacterized protein</fullName>
    </submittedName>
</protein>
<accession>A0A220UC06</accession>
<gene>
    <name evidence="2" type="ORF">CFK39_05960</name>
</gene>
<evidence type="ECO:0000313" key="3">
    <source>
        <dbReference type="Proteomes" id="UP000198398"/>
    </source>
</evidence>
<dbReference type="AlphaFoldDB" id="A0A220UC06"/>
<keyword evidence="1" id="KW-1133">Transmembrane helix</keyword>
<organism evidence="2 3">
    <name type="scientific">Brachybacterium avium</name>
    <dbReference type="NCBI Taxonomy" id="2017485"/>
    <lineage>
        <taxon>Bacteria</taxon>
        <taxon>Bacillati</taxon>
        <taxon>Actinomycetota</taxon>
        <taxon>Actinomycetes</taxon>
        <taxon>Micrococcales</taxon>
        <taxon>Dermabacteraceae</taxon>
        <taxon>Brachybacterium</taxon>
    </lineage>
</organism>
<sequence>MYGWLFRALPGPLWLRVLIAAVLVAAVVVVLFAWVFPAIAPSLPFNDGMVGALSGGTAHIAP</sequence>
<dbReference type="Proteomes" id="UP000198398">
    <property type="component" value="Chromosome"/>
</dbReference>
<name>A0A220UC06_9MICO</name>
<keyword evidence="3" id="KW-1185">Reference proteome</keyword>
<dbReference type="EMBL" id="CP022316">
    <property type="protein sequence ID" value="ASK65451.1"/>
    <property type="molecule type" value="Genomic_DNA"/>
</dbReference>
<dbReference type="KEGG" id="brv:CFK39_05960"/>
<feature type="transmembrane region" description="Helical" evidence="1">
    <location>
        <begin position="13"/>
        <end position="36"/>
    </location>
</feature>
<proteinExistence type="predicted"/>
<keyword evidence="1" id="KW-0812">Transmembrane</keyword>